<dbReference type="GO" id="GO:0005886">
    <property type="term" value="C:plasma membrane"/>
    <property type="evidence" value="ECO:0007669"/>
    <property type="project" value="UniProtKB-SubCell"/>
</dbReference>
<keyword evidence="5 7" id="KW-1133">Transmembrane helix</keyword>
<feature type="transmembrane region" description="Helical" evidence="7">
    <location>
        <begin position="12"/>
        <end position="33"/>
    </location>
</feature>
<feature type="transmembrane region" description="Helical" evidence="7">
    <location>
        <begin position="295"/>
        <end position="313"/>
    </location>
</feature>
<dbReference type="EMBL" id="CP015243">
    <property type="protein sequence ID" value="ANF56333.1"/>
    <property type="molecule type" value="Genomic_DNA"/>
</dbReference>
<evidence type="ECO:0000256" key="7">
    <source>
        <dbReference type="SAM" id="Phobius"/>
    </source>
</evidence>
<evidence type="ECO:0000256" key="6">
    <source>
        <dbReference type="ARBA" id="ARBA00023136"/>
    </source>
</evidence>
<accession>A0A172YAQ5</accession>
<keyword evidence="6 7" id="KW-0472">Membrane</keyword>
<evidence type="ECO:0000256" key="4">
    <source>
        <dbReference type="ARBA" id="ARBA00022692"/>
    </source>
</evidence>
<feature type="transmembrane region" description="Helical" evidence="7">
    <location>
        <begin position="97"/>
        <end position="118"/>
    </location>
</feature>
<keyword evidence="9" id="KW-1185">Reference proteome</keyword>
<comment type="subcellular location">
    <subcellularLocation>
        <location evidence="1">Cell inner membrane</location>
        <topology evidence="1">Multi-pass membrane protein</topology>
    </subcellularLocation>
</comment>
<gene>
    <name evidence="8" type="ORF">A5892_01695</name>
</gene>
<evidence type="ECO:0000256" key="5">
    <source>
        <dbReference type="ARBA" id="ARBA00022989"/>
    </source>
</evidence>
<keyword evidence="3" id="KW-1003">Cell membrane</keyword>
<feature type="transmembrane region" description="Helical" evidence="7">
    <location>
        <begin position="73"/>
        <end position="91"/>
    </location>
</feature>
<organism evidence="8 9">
    <name type="scientific">Halotalea alkalilenta</name>
    <dbReference type="NCBI Taxonomy" id="376489"/>
    <lineage>
        <taxon>Bacteria</taxon>
        <taxon>Pseudomonadati</taxon>
        <taxon>Pseudomonadota</taxon>
        <taxon>Gammaproteobacteria</taxon>
        <taxon>Oceanospirillales</taxon>
        <taxon>Halomonadaceae</taxon>
        <taxon>Halotalea</taxon>
    </lineage>
</organism>
<evidence type="ECO:0000256" key="3">
    <source>
        <dbReference type="ARBA" id="ARBA00022475"/>
    </source>
</evidence>
<sequence length="321" mass="33480">MIMLRRMMGFMVLNPLSGVIAVLAIIVLVASLLSPNFLTSYNMMIIARSLAFIGLITIAQSMLMILGELDLSLGAIGGFCGVIGGILMVQVGLPPWLAFALCLLIGALFGLVNGLLVTVLRLPSLVLTIGMAGVYGGLNLVLTRGVAITGIPSSIGFLGTGRWLGLPIPFWIMLVFLAIASFITLKTPFGRYMYAVGSNAPAARMLGIHVDRVRVGVFAFAGFLAALAGMLMVARLGSAQPSIGDSWVLGPIAAAVIGGVPTTGGIGTPLGAIFGAAIIGVIENIIVLFGISPYWQSMVSGAIVVLAISLDAISRRYFKRE</sequence>
<dbReference type="CDD" id="cd06579">
    <property type="entry name" value="TM_PBP1_transp_AraH_like"/>
    <property type="match status" value="1"/>
</dbReference>
<feature type="transmembrane region" description="Helical" evidence="7">
    <location>
        <begin position="168"/>
        <end position="185"/>
    </location>
</feature>
<evidence type="ECO:0000313" key="8">
    <source>
        <dbReference type="EMBL" id="ANF56333.1"/>
    </source>
</evidence>
<dbReference type="Pfam" id="PF02653">
    <property type="entry name" value="BPD_transp_2"/>
    <property type="match status" value="1"/>
</dbReference>
<feature type="transmembrane region" description="Helical" evidence="7">
    <location>
        <begin position="45"/>
        <end position="66"/>
    </location>
</feature>
<proteinExistence type="inferred from homology"/>
<dbReference type="InterPro" id="IPR001851">
    <property type="entry name" value="ABC_transp_permease"/>
</dbReference>
<evidence type="ECO:0000313" key="9">
    <source>
        <dbReference type="Proteomes" id="UP000077875"/>
    </source>
</evidence>
<dbReference type="STRING" id="376489.A5892_01695"/>
<name>A0A172YAQ5_9GAMM</name>
<dbReference type="Proteomes" id="UP000077875">
    <property type="component" value="Chromosome"/>
</dbReference>
<protein>
    <submittedName>
        <fullName evidence="8">ABC transporter permease</fullName>
    </submittedName>
</protein>
<feature type="transmembrane region" description="Helical" evidence="7">
    <location>
        <begin position="213"/>
        <end position="234"/>
    </location>
</feature>
<feature type="transmembrane region" description="Helical" evidence="7">
    <location>
        <begin position="125"/>
        <end position="148"/>
    </location>
</feature>
<dbReference type="PANTHER" id="PTHR32196">
    <property type="entry name" value="ABC TRANSPORTER PERMEASE PROTEIN YPHD-RELATED-RELATED"/>
    <property type="match status" value="1"/>
</dbReference>
<reference evidence="8 9" key="1">
    <citation type="submission" date="2016-04" db="EMBL/GenBank/DDBJ databases">
        <title>Complete Genome Sequence of Halotalea alkalilenta IHB B 13600.</title>
        <authorList>
            <person name="Swarnkar M.K."/>
            <person name="Sharma A."/>
            <person name="Kaushal K."/>
            <person name="Soni R."/>
            <person name="Rana S."/>
            <person name="Singh A.K."/>
            <person name="Gulati A."/>
        </authorList>
    </citation>
    <scope>NUCLEOTIDE SEQUENCE [LARGE SCALE GENOMIC DNA]</scope>
    <source>
        <strain evidence="8 9">IHB B 13600</strain>
    </source>
</reference>
<feature type="transmembrane region" description="Helical" evidence="7">
    <location>
        <begin position="246"/>
        <end position="263"/>
    </location>
</feature>
<dbReference type="AlphaFoldDB" id="A0A172YAQ5"/>
<evidence type="ECO:0000256" key="2">
    <source>
        <dbReference type="ARBA" id="ARBA00007942"/>
    </source>
</evidence>
<evidence type="ECO:0000256" key="1">
    <source>
        <dbReference type="ARBA" id="ARBA00004429"/>
    </source>
</evidence>
<keyword evidence="4 7" id="KW-0812">Transmembrane</keyword>
<comment type="similarity">
    <text evidence="2">Belongs to the binding-protein-dependent transport system permease family. AraH/RbsC subfamily.</text>
</comment>
<dbReference type="KEGG" id="haa:A5892_01695"/>
<dbReference type="GO" id="GO:0022857">
    <property type="term" value="F:transmembrane transporter activity"/>
    <property type="evidence" value="ECO:0007669"/>
    <property type="project" value="InterPro"/>
</dbReference>